<dbReference type="Gene3D" id="4.10.640.10">
    <property type="entry name" value="Ribosomal protein S18"/>
    <property type="match status" value="1"/>
</dbReference>
<dbReference type="GO" id="GO:0022627">
    <property type="term" value="C:cytosolic small ribosomal subunit"/>
    <property type="evidence" value="ECO:0007669"/>
    <property type="project" value="TreeGrafter"/>
</dbReference>
<evidence type="ECO:0000256" key="2">
    <source>
        <dbReference type="ARBA" id="ARBA00022980"/>
    </source>
</evidence>
<dbReference type="PANTHER" id="PTHR13479:SF40">
    <property type="entry name" value="SMALL RIBOSOMAL SUBUNIT PROTEIN BS18M"/>
    <property type="match status" value="1"/>
</dbReference>
<protein>
    <recommendedName>
        <fullName evidence="5">Ribosomal protein S18</fullName>
    </recommendedName>
</protein>
<dbReference type="SUPFAM" id="SSF46911">
    <property type="entry name" value="Ribosomal protein S18"/>
    <property type="match status" value="1"/>
</dbReference>
<feature type="non-terminal residue" evidence="4">
    <location>
        <position position="1"/>
    </location>
</feature>
<dbReference type="InterPro" id="IPR036870">
    <property type="entry name" value="Ribosomal_bS18_sf"/>
</dbReference>
<dbReference type="PANTHER" id="PTHR13479">
    <property type="entry name" value="30S RIBOSOMAL PROTEIN S18"/>
    <property type="match status" value="1"/>
</dbReference>
<evidence type="ECO:0000256" key="3">
    <source>
        <dbReference type="ARBA" id="ARBA00023274"/>
    </source>
</evidence>
<dbReference type="NCBIfam" id="TIGR00165">
    <property type="entry name" value="S18"/>
    <property type="match status" value="1"/>
</dbReference>
<keyword evidence="3" id="KW-0687">Ribonucleoprotein</keyword>
<dbReference type="GO" id="GO:0070181">
    <property type="term" value="F:small ribosomal subunit rRNA binding"/>
    <property type="evidence" value="ECO:0007669"/>
    <property type="project" value="TreeGrafter"/>
</dbReference>
<dbReference type="PRINTS" id="PR00974">
    <property type="entry name" value="RIBOSOMALS18"/>
</dbReference>
<dbReference type="GO" id="GO:0006412">
    <property type="term" value="P:translation"/>
    <property type="evidence" value="ECO:0007669"/>
    <property type="project" value="InterPro"/>
</dbReference>
<name>A0A381YFL1_9ZZZZ</name>
<comment type="similarity">
    <text evidence="1">Belongs to the bacterial ribosomal protein bS18 family.</text>
</comment>
<dbReference type="Pfam" id="PF01084">
    <property type="entry name" value="Ribosomal_S18"/>
    <property type="match status" value="1"/>
</dbReference>
<sequence>VRLLRRFVNDQGKIMPRRITGSSAKMHRKLVRAIKRSRSIALMPYVDLGSE</sequence>
<dbReference type="InterPro" id="IPR001648">
    <property type="entry name" value="Ribosomal_bS18"/>
</dbReference>
<organism evidence="4">
    <name type="scientific">marine metagenome</name>
    <dbReference type="NCBI Taxonomy" id="408172"/>
    <lineage>
        <taxon>unclassified sequences</taxon>
        <taxon>metagenomes</taxon>
        <taxon>ecological metagenomes</taxon>
    </lineage>
</organism>
<proteinExistence type="inferred from homology"/>
<dbReference type="AlphaFoldDB" id="A0A381YFL1"/>
<accession>A0A381YFL1</accession>
<keyword evidence="2" id="KW-0689">Ribosomal protein</keyword>
<dbReference type="EMBL" id="UINC01018100">
    <property type="protein sequence ID" value="SVA75700.1"/>
    <property type="molecule type" value="Genomic_DNA"/>
</dbReference>
<evidence type="ECO:0000313" key="4">
    <source>
        <dbReference type="EMBL" id="SVA75700.1"/>
    </source>
</evidence>
<dbReference type="GO" id="GO:0003735">
    <property type="term" value="F:structural constituent of ribosome"/>
    <property type="evidence" value="ECO:0007669"/>
    <property type="project" value="InterPro"/>
</dbReference>
<gene>
    <name evidence="4" type="ORF">METZ01_LOCUS128554</name>
</gene>
<evidence type="ECO:0000256" key="1">
    <source>
        <dbReference type="ARBA" id="ARBA00005589"/>
    </source>
</evidence>
<reference evidence="4" key="1">
    <citation type="submission" date="2018-05" db="EMBL/GenBank/DDBJ databases">
        <authorList>
            <person name="Lanie J.A."/>
            <person name="Ng W.-L."/>
            <person name="Kazmierczak K.M."/>
            <person name="Andrzejewski T.M."/>
            <person name="Davidsen T.M."/>
            <person name="Wayne K.J."/>
            <person name="Tettelin H."/>
            <person name="Glass J.I."/>
            <person name="Rusch D."/>
            <person name="Podicherti R."/>
            <person name="Tsui H.-C.T."/>
            <person name="Winkler M.E."/>
        </authorList>
    </citation>
    <scope>NUCLEOTIDE SEQUENCE</scope>
</reference>
<evidence type="ECO:0008006" key="5">
    <source>
        <dbReference type="Google" id="ProtNLM"/>
    </source>
</evidence>